<dbReference type="GO" id="GO:0016020">
    <property type="term" value="C:membrane"/>
    <property type="evidence" value="ECO:0007669"/>
    <property type="project" value="UniProtKB-SubCell"/>
</dbReference>
<gene>
    <name evidence="9" type="ORF">GBAR_LOCUS19357</name>
</gene>
<dbReference type="AlphaFoldDB" id="A0AA35SRJ6"/>
<protein>
    <submittedName>
        <fullName evidence="9">Mitochondrial coenzyme A transporter SLC25A42</fullName>
    </submittedName>
</protein>
<comment type="caution">
    <text evidence="9">The sequence shown here is derived from an EMBL/GenBank/DDBJ whole genome shotgun (WGS) entry which is preliminary data.</text>
</comment>
<evidence type="ECO:0000256" key="4">
    <source>
        <dbReference type="ARBA" id="ARBA00022692"/>
    </source>
</evidence>
<evidence type="ECO:0000256" key="1">
    <source>
        <dbReference type="ARBA" id="ARBA00004141"/>
    </source>
</evidence>
<keyword evidence="10" id="KW-1185">Reference proteome</keyword>
<evidence type="ECO:0000313" key="10">
    <source>
        <dbReference type="Proteomes" id="UP001174909"/>
    </source>
</evidence>
<accession>A0AA35SRJ6</accession>
<dbReference type="InterPro" id="IPR018108">
    <property type="entry name" value="MCP_transmembrane"/>
</dbReference>
<dbReference type="SUPFAM" id="SSF103506">
    <property type="entry name" value="Mitochondrial carrier"/>
    <property type="match status" value="1"/>
</dbReference>
<keyword evidence="4 7" id="KW-0812">Transmembrane</keyword>
<evidence type="ECO:0000256" key="6">
    <source>
        <dbReference type="ARBA" id="ARBA00023136"/>
    </source>
</evidence>
<evidence type="ECO:0000256" key="5">
    <source>
        <dbReference type="ARBA" id="ARBA00022737"/>
    </source>
</evidence>
<evidence type="ECO:0000256" key="7">
    <source>
        <dbReference type="PROSITE-ProRule" id="PRU00282"/>
    </source>
</evidence>
<organism evidence="9 10">
    <name type="scientific">Geodia barretti</name>
    <name type="common">Barrett's horny sponge</name>
    <dbReference type="NCBI Taxonomy" id="519541"/>
    <lineage>
        <taxon>Eukaryota</taxon>
        <taxon>Metazoa</taxon>
        <taxon>Porifera</taxon>
        <taxon>Demospongiae</taxon>
        <taxon>Heteroscleromorpha</taxon>
        <taxon>Tetractinellida</taxon>
        <taxon>Astrophorina</taxon>
        <taxon>Geodiidae</taxon>
        <taxon>Geodia</taxon>
    </lineage>
</organism>
<dbReference type="EMBL" id="CASHTH010002728">
    <property type="protein sequence ID" value="CAI8034364.1"/>
    <property type="molecule type" value="Genomic_DNA"/>
</dbReference>
<keyword evidence="6 7" id="KW-0472">Membrane</keyword>
<feature type="repeat" description="Solcar" evidence="7">
    <location>
        <begin position="8"/>
        <end position="94"/>
    </location>
</feature>
<comment type="subcellular location">
    <subcellularLocation>
        <location evidence="1">Membrane</location>
        <topology evidence="1">Multi-pass membrane protein</topology>
    </subcellularLocation>
</comment>
<dbReference type="PANTHER" id="PTHR24089">
    <property type="entry name" value="SOLUTE CARRIER FAMILY 25"/>
    <property type="match status" value="1"/>
</dbReference>
<comment type="similarity">
    <text evidence="2 8">Belongs to the mitochondrial carrier (TC 2.A.29) family.</text>
</comment>
<evidence type="ECO:0000256" key="2">
    <source>
        <dbReference type="ARBA" id="ARBA00006375"/>
    </source>
</evidence>
<evidence type="ECO:0000313" key="9">
    <source>
        <dbReference type="EMBL" id="CAI8034364.1"/>
    </source>
</evidence>
<dbReference type="Proteomes" id="UP001174909">
    <property type="component" value="Unassembled WGS sequence"/>
</dbReference>
<dbReference type="GO" id="GO:0055085">
    <property type="term" value="P:transmembrane transport"/>
    <property type="evidence" value="ECO:0007669"/>
    <property type="project" value="InterPro"/>
</dbReference>
<keyword evidence="5" id="KW-0677">Repeat</keyword>
<dbReference type="InterPro" id="IPR002067">
    <property type="entry name" value="MCP"/>
</dbReference>
<dbReference type="PRINTS" id="PR00926">
    <property type="entry name" value="MITOCARRIER"/>
</dbReference>
<feature type="repeat" description="Solcar" evidence="7">
    <location>
        <begin position="196"/>
        <end position="284"/>
    </location>
</feature>
<evidence type="ECO:0000256" key="8">
    <source>
        <dbReference type="RuleBase" id="RU000488"/>
    </source>
</evidence>
<name>A0AA35SRJ6_GEOBA</name>
<evidence type="ECO:0000256" key="3">
    <source>
        <dbReference type="ARBA" id="ARBA00022448"/>
    </source>
</evidence>
<dbReference type="PROSITE" id="PS50920">
    <property type="entry name" value="SOLCAR"/>
    <property type="match status" value="3"/>
</dbReference>
<sequence length="289" mass="31499">MAASDVAPSVPVSLCAGALAGALAKTTIAPLDRTKISFQVSQEPYSVRGALSFIRATWREQGGRALWRGNSATMLRVVPFAAVQFVAHEQFKLLLTPSSGKLTAGGRFLAGSLAGCTATLFTYPLDLVRARMAVTARDRYHHVYHVVLQTARHGGLGALWKGIIPSLLGVIPYAGTSFFTYETLKQHYTTLYETPPPPLPRLAFGAFAGLLGQNVSYPLDIVRRRMQTEGLVSSVSYHTIHQTLRHVFSTEGLRGLFKGVSMNWVKGPLAVTISFNTYDHTVRLLQSLP</sequence>
<dbReference type="Pfam" id="PF00153">
    <property type="entry name" value="Mito_carr"/>
    <property type="match status" value="3"/>
</dbReference>
<reference evidence="9" key="1">
    <citation type="submission" date="2023-03" db="EMBL/GenBank/DDBJ databases">
        <authorList>
            <person name="Steffen K."/>
            <person name="Cardenas P."/>
        </authorList>
    </citation>
    <scope>NUCLEOTIDE SEQUENCE</scope>
</reference>
<dbReference type="Gene3D" id="1.50.40.10">
    <property type="entry name" value="Mitochondrial carrier domain"/>
    <property type="match status" value="1"/>
</dbReference>
<keyword evidence="3 8" id="KW-0813">Transport</keyword>
<feature type="repeat" description="Solcar" evidence="7">
    <location>
        <begin position="102"/>
        <end position="187"/>
    </location>
</feature>
<dbReference type="InterPro" id="IPR023395">
    <property type="entry name" value="MCP_dom_sf"/>
</dbReference>
<proteinExistence type="inferred from homology"/>